<sequence length="391" mass="44169">MPDDAQEDLAVFTLDELRAHGRTSLKASTDTELNERFSANKVLTTVITLLQSIFGSSFDSLEKTEYGLPTMGVFPSDWPWSDVVTLCLIWLRNSDVCDSPRPWCFPPPVKEEPPVSPTKDSADSLGRLRTSLAFDHHNVVHFLGWLALQYVRGQNQFVDHLTGLPVFFGPAHGYRSNSSLCATKIAHRVQGMPFCFGWQSELPVNVNEFDPTSCNAILALRATSWWRGGRRGAALHDSLRRHLPHLFRFSNSEVPAHISQLFDSSLQLTKNEQDAVAKFYRARAPTFADTVDSFVFINVVSPVEQIILFRLLYGDGRYADYFDEQRHAEKLQNLQQLKIGFEIAEASSSTPIEIPALTNNELLSLQQKTQQRRALKWSQSGKAIPLFMQKK</sequence>
<name>A0A8X7N3D7_9BASI</name>
<reference evidence="1" key="2">
    <citation type="journal article" date="2019" name="IMA Fungus">
        <title>Genome sequencing and comparison of five Tilletia species to identify candidate genes for the detection of regulated species infecting wheat.</title>
        <authorList>
            <person name="Nguyen H.D.T."/>
            <person name="Sultana T."/>
            <person name="Kesanakurti P."/>
            <person name="Hambleton S."/>
        </authorList>
    </citation>
    <scope>NUCLEOTIDE SEQUENCE</scope>
    <source>
        <strain evidence="1">DAOMC 236422</strain>
    </source>
</reference>
<accession>A0A8X7N3D7</accession>
<dbReference type="AlphaFoldDB" id="A0A8X7N3D7"/>
<reference evidence="1" key="1">
    <citation type="submission" date="2016-04" db="EMBL/GenBank/DDBJ databases">
        <authorList>
            <person name="Nguyen H.D."/>
            <person name="Samba Siva P."/>
            <person name="Cullis J."/>
            <person name="Levesque C.A."/>
            <person name="Hambleton S."/>
        </authorList>
    </citation>
    <scope>NUCLEOTIDE SEQUENCE</scope>
    <source>
        <strain evidence="1">DAOMC 236422</strain>
    </source>
</reference>
<dbReference type="Proteomes" id="UP000078113">
    <property type="component" value="Unassembled WGS sequence"/>
</dbReference>
<protein>
    <submittedName>
        <fullName evidence="1">Uncharacterized protein</fullName>
    </submittedName>
</protein>
<keyword evidence="2" id="KW-1185">Reference proteome</keyword>
<dbReference type="EMBL" id="LWDG02000455">
    <property type="protein sequence ID" value="KAE8265390.1"/>
    <property type="molecule type" value="Genomic_DNA"/>
</dbReference>
<gene>
    <name evidence="1" type="ORF">A4X09_0g6663</name>
</gene>
<evidence type="ECO:0000313" key="2">
    <source>
        <dbReference type="Proteomes" id="UP000078113"/>
    </source>
</evidence>
<comment type="caution">
    <text evidence="1">The sequence shown here is derived from an EMBL/GenBank/DDBJ whole genome shotgun (WGS) entry which is preliminary data.</text>
</comment>
<organism evidence="1 2">
    <name type="scientific">Tilletia walkeri</name>
    <dbReference type="NCBI Taxonomy" id="117179"/>
    <lineage>
        <taxon>Eukaryota</taxon>
        <taxon>Fungi</taxon>
        <taxon>Dikarya</taxon>
        <taxon>Basidiomycota</taxon>
        <taxon>Ustilaginomycotina</taxon>
        <taxon>Exobasidiomycetes</taxon>
        <taxon>Tilletiales</taxon>
        <taxon>Tilletiaceae</taxon>
        <taxon>Tilletia</taxon>
    </lineage>
</organism>
<proteinExistence type="predicted"/>
<evidence type="ECO:0000313" key="1">
    <source>
        <dbReference type="EMBL" id="KAE8265390.1"/>
    </source>
</evidence>